<dbReference type="Proteomes" id="UP000010988">
    <property type="component" value="Unassembled WGS sequence"/>
</dbReference>
<accession>L7KF48</accession>
<dbReference type="RefSeq" id="WP_005170903.1">
    <property type="nucleotide sequence ID" value="NZ_BANR01000003.1"/>
</dbReference>
<dbReference type="STRING" id="1220583.GOACH_03_05020"/>
<dbReference type="EMBL" id="BANR01000003">
    <property type="protein sequence ID" value="GAC47480.1"/>
    <property type="molecule type" value="Genomic_DNA"/>
</dbReference>
<evidence type="ECO:0000313" key="2">
    <source>
        <dbReference type="Proteomes" id="UP000010988"/>
    </source>
</evidence>
<proteinExistence type="predicted"/>
<name>L7KF48_9ACTN</name>
<sequence length="155" mass="17589">MLSDHEERTAQQFLDRLDTELTNAGEPGTHQWRAARDAQLSWLHEHHGWEPDVLARHYGISHDTVRVALNRHRAREAAAQALPAFDDDTTTTAARSRAAGRWNVRIPDYSIDLTVDHDTASKLHDLATDHHIDVHVTRISESRSPTTALRTPQTR</sequence>
<dbReference type="AlphaFoldDB" id="L7KF48"/>
<protein>
    <submittedName>
        <fullName evidence="1">Uncharacterized protein</fullName>
    </submittedName>
</protein>
<reference evidence="1 2" key="1">
    <citation type="submission" date="2012-12" db="EMBL/GenBank/DDBJ databases">
        <title>Whole genome shotgun sequence of Gordonia aichiensis NBRC 108223.</title>
        <authorList>
            <person name="Isaki-Nakamura S."/>
            <person name="Hosoyama A."/>
            <person name="Tsuchikane K."/>
            <person name="Ando Y."/>
            <person name="Baba S."/>
            <person name="Ohji S."/>
            <person name="Hamada M."/>
            <person name="Tamura T."/>
            <person name="Yamazoe A."/>
            <person name="Yamazaki S."/>
            <person name="Fujita N."/>
        </authorList>
    </citation>
    <scope>NUCLEOTIDE SEQUENCE [LARGE SCALE GENOMIC DNA]</scope>
    <source>
        <strain evidence="1 2">NBRC 108223</strain>
    </source>
</reference>
<dbReference type="OrthoDB" id="4376312at2"/>
<evidence type="ECO:0000313" key="1">
    <source>
        <dbReference type="EMBL" id="GAC47480.1"/>
    </source>
</evidence>
<organism evidence="1 2">
    <name type="scientific">Gordonia aichiensis NBRC 108223</name>
    <dbReference type="NCBI Taxonomy" id="1220583"/>
    <lineage>
        <taxon>Bacteria</taxon>
        <taxon>Bacillati</taxon>
        <taxon>Actinomycetota</taxon>
        <taxon>Actinomycetes</taxon>
        <taxon>Mycobacteriales</taxon>
        <taxon>Gordoniaceae</taxon>
        <taxon>Gordonia</taxon>
    </lineage>
</organism>
<gene>
    <name evidence="1" type="ORF">GOACH_03_05020</name>
</gene>
<keyword evidence="2" id="KW-1185">Reference proteome</keyword>
<comment type="caution">
    <text evidence="1">The sequence shown here is derived from an EMBL/GenBank/DDBJ whole genome shotgun (WGS) entry which is preliminary data.</text>
</comment>